<dbReference type="PANTHER" id="PTHR43591:SF24">
    <property type="entry name" value="2-METHOXY-6-POLYPRENYL-1,4-BENZOQUINOL METHYLASE, MITOCHONDRIAL"/>
    <property type="match status" value="1"/>
</dbReference>
<dbReference type="InterPro" id="IPR041698">
    <property type="entry name" value="Methyltransf_25"/>
</dbReference>
<protein>
    <recommendedName>
        <fullName evidence="1">Methyltransferase domain-containing protein</fullName>
    </recommendedName>
</protein>
<evidence type="ECO:0000313" key="3">
    <source>
        <dbReference type="Proteomes" id="UP000231469"/>
    </source>
</evidence>
<dbReference type="Gene3D" id="3.40.50.150">
    <property type="entry name" value="Vaccinia Virus protein VP39"/>
    <property type="match status" value="1"/>
</dbReference>
<evidence type="ECO:0000313" key="2">
    <source>
        <dbReference type="EMBL" id="PJA01979.1"/>
    </source>
</evidence>
<gene>
    <name evidence="2" type="ORF">COX73_03180</name>
</gene>
<accession>A0A2M7VJZ1</accession>
<dbReference type="Proteomes" id="UP000231469">
    <property type="component" value="Unassembled WGS sequence"/>
</dbReference>
<dbReference type="GO" id="GO:0008168">
    <property type="term" value="F:methyltransferase activity"/>
    <property type="evidence" value="ECO:0007669"/>
    <property type="project" value="TreeGrafter"/>
</dbReference>
<sequence length="174" mass="19445">MVKFVNPTEVLNKIKLKSDMIAADFGCGSGGWVIPLAKKLEEGRVYAIDIQEEPLSALGSKIRLAGLQNIKKILSDLEIENGSKVPALSCDLVLMTNLLFQTEKKKQIFKEADRILKPRGKILVVDWKPESSLGPEQGRVSPEEVKVLAEEFKLKLKKEFSAGDYHYGLVFEKD</sequence>
<organism evidence="2 3">
    <name type="scientific">bacterium (Candidatus Gribaldobacteria) CG_4_10_14_0_2_um_filter_36_18</name>
    <dbReference type="NCBI Taxonomy" id="2014264"/>
    <lineage>
        <taxon>Bacteria</taxon>
        <taxon>Candidatus Gribaldobacteria</taxon>
    </lineage>
</organism>
<reference evidence="3" key="1">
    <citation type="submission" date="2017-09" db="EMBL/GenBank/DDBJ databases">
        <title>Depth-based differentiation of microbial function through sediment-hosted aquifers and enrichment of novel symbionts in the deep terrestrial subsurface.</title>
        <authorList>
            <person name="Probst A.J."/>
            <person name="Ladd B."/>
            <person name="Jarett J.K."/>
            <person name="Geller-Mcgrath D.E."/>
            <person name="Sieber C.M.K."/>
            <person name="Emerson J.B."/>
            <person name="Anantharaman K."/>
            <person name="Thomas B.C."/>
            <person name="Malmstrom R."/>
            <person name="Stieglmeier M."/>
            <person name="Klingl A."/>
            <person name="Woyke T."/>
            <person name="Ryan C.M."/>
            <person name="Banfield J.F."/>
        </authorList>
    </citation>
    <scope>NUCLEOTIDE SEQUENCE [LARGE SCALE GENOMIC DNA]</scope>
</reference>
<comment type="caution">
    <text evidence="2">The sequence shown here is derived from an EMBL/GenBank/DDBJ whole genome shotgun (WGS) entry which is preliminary data.</text>
</comment>
<dbReference type="SUPFAM" id="SSF53335">
    <property type="entry name" value="S-adenosyl-L-methionine-dependent methyltransferases"/>
    <property type="match status" value="1"/>
</dbReference>
<dbReference type="PANTHER" id="PTHR43591">
    <property type="entry name" value="METHYLTRANSFERASE"/>
    <property type="match status" value="1"/>
</dbReference>
<name>A0A2M7VJZ1_9BACT</name>
<dbReference type="CDD" id="cd02440">
    <property type="entry name" value="AdoMet_MTases"/>
    <property type="match status" value="1"/>
</dbReference>
<dbReference type="AlphaFoldDB" id="A0A2M7VJZ1"/>
<dbReference type="EMBL" id="PFPS01000128">
    <property type="protein sequence ID" value="PJA01979.1"/>
    <property type="molecule type" value="Genomic_DNA"/>
</dbReference>
<dbReference type="InterPro" id="IPR029063">
    <property type="entry name" value="SAM-dependent_MTases_sf"/>
</dbReference>
<evidence type="ECO:0000259" key="1">
    <source>
        <dbReference type="Pfam" id="PF13649"/>
    </source>
</evidence>
<proteinExistence type="predicted"/>
<dbReference type="Pfam" id="PF13649">
    <property type="entry name" value="Methyltransf_25"/>
    <property type="match status" value="1"/>
</dbReference>
<feature type="domain" description="Methyltransferase" evidence="1">
    <location>
        <begin position="23"/>
        <end position="120"/>
    </location>
</feature>